<dbReference type="GO" id="GO:0016020">
    <property type="term" value="C:membrane"/>
    <property type="evidence" value="ECO:0007669"/>
    <property type="project" value="UniProtKB-SubCell"/>
</dbReference>
<dbReference type="AlphaFoldDB" id="A0A7W3IIY9"/>
<dbReference type="InterPro" id="IPR037682">
    <property type="entry name" value="TonB_C"/>
</dbReference>
<sequence length="412" mass="44117">MSGLLQLLLVASIWLGIGVVLLAAIRPLLLALGGAGLVYRSWWLLPLVLLALCLPVPTLPMGDALPVLGHIAVPGLSAAGTMVPSGWPMALAGLWGLGMATTAVRSWRAQRRFERGMGTLRAREDGSWQASGDPGLPALVGLLRPRIVVGPRFDAQFDAAERELVLQHERNHRRHGDHLANGGLLLLRCVFWFHPLLAWAARCFLRDQELACDARTVGIRPALRGLYATALLKAQLVHPAAPMACHWRCQPLLKERIMMLGQSKRKRLPWLSGQVLVAGLCVAVGGVAWASQTGQALPSGIDVAPLPASADASPVAGDRQAQALKMPPPHYPKAAFEQSQTGEVVLRVDIGADGQVGDVRVLKASNPGVFDDVSIAAARQWTYQAAIKDGRPVASALRIPITFAMDETEPAP</sequence>
<dbReference type="InterPro" id="IPR052173">
    <property type="entry name" value="Beta-lactam_resp_regulator"/>
</dbReference>
<proteinExistence type="predicted"/>
<dbReference type="CDD" id="cd07341">
    <property type="entry name" value="M56_BlaR1_MecR1_like"/>
    <property type="match status" value="1"/>
</dbReference>
<comment type="caution">
    <text evidence="7">The sequence shown here is derived from an EMBL/GenBank/DDBJ whole genome shotgun (WGS) entry which is preliminary data.</text>
</comment>
<dbReference type="Pfam" id="PF03544">
    <property type="entry name" value="TonB_C"/>
    <property type="match status" value="1"/>
</dbReference>
<dbReference type="Gene3D" id="3.30.1150.10">
    <property type="match status" value="1"/>
</dbReference>
<keyword evidence="8" id="KW-1185">Reference proteome</keyword>
<dbReference type="GO" id="GO:0055085">
    <property type="term" value="P:transmembrane transport"/>
    <property type="evidence" value="ECO:0007669"/>
    <property type="project" value="InterPro"/>
</dbReference>
<keyword evidence="2 5" id="KW-0812">Transmembrane</keyword>
<dbReference type="PANTHER" id="PTHR34978:SF3">
    <property type="entry name" value="SLR0241 PROTEIN"/>
    <property type="match status" value="1"/>
</dbReference>
<protein>
    <submittedName>
        <fullName evidence="7">TonB family protein</fullName>
    </submittedName>
</protein>
<dbReference type="InterPro" id="IPR008756">
    <property type="entry name" value="Peptidase_M56"/>
</dbReference>
<dbReference type="NCBIfam" id="TIGR01352">
    <property type="entry name" value="tonB_Cterm"/>
    <property type="match status" value="1"/>
</dbReference>
<keyword evidence="4 5" id="KW-0472">Membrane</keyword>
<dbReference type="InterPro" id="IPR006260">
    <property type="entry name" value="TonB/TolA_C"/>
</dbReference>
<keyword evidence="3 5" id="KW-1133">Transmembrane helix</keyword>
<dbReference type="PROSITE" id="PS52015">
    <property type="entry name" value="TONB_CTD"/>
    <property type="match status" value="1"/>
</dbReference>
<evidence type="ECO:0000313" key="7">
    <source>
        <dbReference type="EMBL" id="MBA8683422.1"/>
    </source>
</evidence>
<dbReference type="EMBL" id="JACGXS010000011">
    <property type="protein sequence ID" value="MBA8683422.1"/>
    <property type="molecule type" value="Genomic_DNA"/>
</dbReference>
<reference evidence="7 8" key="1">
    <citation type="submission" date="2020-08" db="EMBL/GenBank/DDBJ databases">
        <title>Stenotrophomonas tumulicola JCM 30961.</title>
        <authorList>
            <person name="Deng Y."/>
        </authorList>
    </citation>
    <scope>NUCLEOTIDE SEQUENCE [LARGE SCALE GENOMIC DNA]</scope>
    <source>
        <strain evidence="7 8">JCM 30961</strain>
    </source>
</reference>
<evidence type="ECO:0000256" key="3">
    <source>
        <dbReference type="ARBA" id="ARBA00022989"/>
    </source>
</evidence>
<evidence type="ECO:0000256" key="5">
    <source>
        <dbReference type="SAM" id="Phobius"/>
    </source>
</evidence>
<dbReference type="Proteomes" id="UP000547058">
    <property type="component" value="Unassembled WGS sequence"/>
</dbReference>
<name>A0A7W3IIY9_9GAMM</name>
<evidence type="ECO:0000256" key="2">
    <source>
        <dbReference type="ARBA" id="ARBA00022692"/>
    </source>
</evidence>
<evidence type="ECO:0000313" key="8">
    <source>
        <dbReference type="Proteomes" id="UP000547058"/>
    </source>
</evidence>
<evidence type="ECO:0000256" key="1">
    <source>
        <dbReference type="ARBA" id="ARBA00004167"/>
    </source>
</evidence>
<gene>
    <name evidence="7" type="ORF">H4O11_16605</name>
</gene>
<dbReference type="RefSeq" id="WP_182340950.1">
    <property type="nucleotide sequence ID" value="NZ_JACGXS010000011.1"/>
</dbReference>
<accession>A0A7W3IIY9</accession>
<comment type="subcellular location">
    <subcellularLocation>
        <location evidence="1">Membrane</location>
        <topology evidence="1">Single-pass membrane protein</topology>
    </subcellularLocation>
</comment>
<evidence type="ECO:0000259" key="6">
    <source>
        <dbReference type="PROSITE" id="PS52015"/>
    </source>
</evidence>
<dbReference type="Pfam" id="PF05569">
    <property type="entry name" value="Peptidase_M56"/>
    <property type="match status" value="1"/>
</dbReference>
<feature type="transmembrane region" description="Helical" evidence="5">
    <location>
        <begin position="268"/>
        <end position="290"/>
    </location>
</feature>
<dbReference type="SUPFAM" id="SSF74653">
    <property type="entry name" value="TolA/TonB C-terminal domain"/>
    <property type="match status" value="1"/>
</dbReference>
<organism evidence="7 8">
    <name type="scientific">Stenotrophomonas tumulicola</name>
    <dbReference type="NCBI Taxonomy" id="1685415"/>
    <lineage>
        <taxon>Bacteria</taxon>
        <taxon>Pseudomonadati</taxon>
        <taxon>Pseudomonadota</taxon>
        <taxon>Gammaproteobacteria</taxon>
        <taxon>Lysobacterales</taxon>
        <taxon>Lysobacteraceae</taxon>
        <taxon>Stenotrophomonas</taxon>
    </lineage>
</organism>
<feature type="domain" description="TonB C-terminal" evidence="6">
    <location>
        <begin position="316"/>
        <end position="412"/>
    </location>
</feature>
<dbReference type="PANTHER" id="PTHR34978">
    <property type="entry name" value="POSSIBLE SENSOR-TRANSDUCER PROTEIN BLAR"/>
    <property type="match status" value="1"/>
</dbReference>
<evidence type="ECO:0000256" key="4">
    <source>
        <dbReference type="ARBA" id="ARBA00023136"/>
    </source>
</evidence>
<feature type="transmembrane region" description="Helical" evidence="5">
    <location>
        <begin position="39"/>
        <end position="57"/>
    </location>
</feature>